<accession>A0ACD5HBH3</accession>
<evidence type="ECO:0000313" key="2">
    <source>
        <dbReference type="Proteomes" id="UP000470022"/>
    </source>
</evidence>
<dbReference type="EMBL" id="CP127523">
    <property type="protein sequence ID" value="XRI69999.1"/>
    <property type="molecule type" value="Genomic_DNA"/>
</dbReference>
<reference evidence="1" key="1">
    <citation type="submission" date="2023-06" db="EMBL/GenBank/DDBJ databases">
        <title>Complete and circular genome of Acidithiobacillus ferrianus DSM 107098.</title>
        <authorList>
            <person name="Norris P.R."/>
            <person name="Falagan C."/>
            <person name="Moya-Beltran A."/>
            <person name="Castro M."/>
            <person name="Quatrini R."/>
            <person name="Johnson D.B."/>
        </authorList>
    </citation>
    <scope>NUCLEOTIDE SEQUENCE</scope>
    <source>
        <strain evidence="1">MG</strain>
    </source>
</reference>
<evidence type="ECO:0000313" key="1">
    <source>
        <dbReference type="EMBL" id="XRI69999.1"/>
    </source>
</evidence>
<keyword evidence="2" id="KW-1185">Reference proteome</keyword>
<name>A0ACD5HBH3_9PROT</name>
<dbReference type="Proteomes" id="UP000470022">
    <property type="component" value="Chromosome"/>
</dbReference>
<protein>
    <submittedName>
        <fullName evidence="1">MMPL family transporter</fullName>
    </submittedName>
</protein>
<proteinExistence type="predicted"/>
<gene>
    <name evidence="1" type="ORF">GL267_004750</name>
</gene>
<sequence length="908" mass="97605">MASRRVLLVILPSVDRFLQHTGVRISQALAALVDLAVRRAAWMFATILLVTLLALIYAVGHFSIDTDTSHALSRDLPFQQREMAYQKAFPQDKNTIVVVLQGDNRNLTDLAVDRLSAWVRTRPQAFRDVYVPGGGAFFQRNGILYLSRKEVRNFANRVTDAQPFIARLSTDPSLNGLSDILSMAIGQRLTNGMHLSGLTDIFSAVDQAVMAQMQNKPYEIPWNDLMGGSLAKMGPAQRFVIIQPTLDYQSLEPAAAALRTLRSGLTALHLDAAHGLRVGVTGGAVLDAEQMKTVSQGATISLVLTLGLEIVLLVIALRSLRLVFGVLAGLIVGMILSTAWALFFIGPFNLISVAFAILFIGLGVDFGIQYCLRYREELFNGAAHRQAMHRVTRGMGGALSLAALAAALSFYAFVPTSYAGIVDLGLISGTSMLIALLLTLTFLPAFLTLWPMALTAAKPTSYPHLRYIPTLVRHPIHRYAYFVLGGVLLLALAAIPVALRTSFDFNPLHMIDHHSEGVQVFEKLLADPQTAPYRMEVLTPDVASAQALAARVEALPTVARALTVSSYIPAHQSEKLAVLQNLQILVPPFSLLMPVGLQPPAPDTTAHLAELVKKLLALAQKEGQHTRDGEAAVALARHLEQFLAKSGADPAAIAALQQRVMGTLPGELRRLGMALSAAPVTLQNLPQSLRARYLTASGAARVEIFPRANLSSNQAMTTFVRSVLKVAPNAVGTPVMLVEGGEAVLGAFQEATFIALAAISLLLLLALRRYRDVAIIMIPLLLAALFTVAAMRLLGLSFNLGNIIALPLLIGLGVAFAIYLVMRWRNGVDVAHLLATSTPMAVFFSGLTTLSAFGSMAISRDPGMASLGEALSLALAIVLLCILIVLPALLLLFTASPREDGIAQDEGS</sequence>
<organism evidence="1 2">
    <name type="scientific">Acidithiobacillus ferrianus</name>
    <dbReference type="NCBI Taxonomy" id="2678518"/>
    <lineage>
        <taxon>Bacteria</taxon>
        <taxon>Pseudomonadati</taxon>
        <taxon>Pseudomonadota</taxon>
        <taxon>Acidithiobacillia</taxon>
        <taxon>Acidithiobacillales</taxon>
        <taxon>Acidithiobacillaceae</taxon>
        <taxon>Acidithiobacillus</taxon>
    </lineage>
</organism>